<sequence>MTNYQAGSRLGRYKLLKRLGVGSFGETYSVQSENSKELIAIKIENVLNDSKSLLENESNILQDLKDSRYTPEFFETFVSPKCAYMAMECLGPSLMKVQSIYGDLTTKTVLRVGVHMLLAIKDVHMHGYLHRDIKPSNFLVVQNRRTVVKLIDFGLSRKYIDENGDFIRSSNGFVGTLKYASVHALLREEITQRDDLISWFYSLVEMIRGKLPWSRITNEKHNLRIKQSISAAKLCEKCPRQFISIYQYLNGVEEFETPNYNLLISFLLEAMDDLGIKWQDKYDWDYLSKKDLQSLSVINLKPEKDPSSWMPTLPKNIPPAILPDKYRVKAEEVREVASGGCFTCNIF</sequence>
<comment type="caution">
    <text evidence="7">The sequence shown here is derived from an EMBL/GenBank/DDBJ whole genome shotgun (WGS) entry which is preliminary data.</text>
</comment>
<reference evidence="7 8" key="1">
    <citation type="submission" date="2024-04" db="EMBL/GenBank/DDBJ databases">
        <title>Tritrichomonas musculus Genome.</title>
        <authorList>
            <person name="Alves-Ferreira E."/>
            <person name="Grigg M."/>
            <person name="Lorenzi H."/>
            <person name="Galac M."/>
        </authorList>
    </citation>
    <scope>NUCLEOTIDE SEQUENCE [LARGE SCALE GENOMIC DNA]</scope>
    <source>
        <strain evidence="7 8">EAF2021</strain>
    </source>
</reference>
<dbReference type="PROSITE" id="PS50011">
    <property type="entry name" value="PROTEIN_KINASE_DOM"/>
    <property type="match status" value="1"/>
</dbReference>
<dbReference type="Proteomes" id="UP001470230">
    <property type="component" value="Unassembled WGS sequence"/>
</dbReference>
<keyword evidence="5" id="KW-0723">Serine/threonine-protein kinase</keyword>
<evidence type="ECO:0000256" key="4">
    <source>
        <dbReference type="PROSITE-ProRule" id="PRU10141"/>
    </source>
</evidence>
<accession>A0ABR2IDC7</accession>
<comment type="similarity">
    <text evidence="5">Belongs to the protein kinase superfamily.</text>
</comment>
<evidence type="ECO:0000313" key="7">
    <source>
        <dbReference type="EMBL" id="KAK8861084.1"/>
    </source>
</evidence>
<dbReference type="PANTHER" id="PTHR11909">
    <property type="entry name" value="CASEIN KINASE-RELATED"/>
    <property type="match status" value="1"/>
</dbReference>
<dbReference type="EC" id="2.7.11.1" evidence="1"/>
<dbReference type="PROSITE" id="PS00108">
    <property type="entry name" value="PROTEIN_KINASE_ST"/>
    <property type="match status" value="1"/>
</dbReference>
<evidence type="ECO:0000259" key="6">
    <source>
        <dbReference type="PROSITE" id="PS50011"/>
    </source>
</evidence>
<feature type="binding site" evidence="4">
    <location>
        <position position="42"/>
    </location>
    <ligand>
        <name>ATP</name>
        <dbReference type="ChEBI" id="CHEBI:30616"/>
    </ligand>
</feature>
<dbReference type="SMART" id="SM00220">
    <property type="entry name" value="S_TKc"/>
    <property type="match status" value="1"/>
</dbReference>
<keyword evidence="8" id="KW-1185">Reference proteome</keyword>
<dbReference type="SUPFAM" id="SSF56112">
    <property type="entry name" value="Protein kinase-like (PK-like)"/>
    <property type="match status" value="1"/>
</dbReference>
<dbReference type="InterPro" id="IPR000719">
    <property type="entry name" value="Prot_kinase_dom"/>
</dbReference>
<keyword evidence="5" id="KW-0808">Transferase</keyword>
<dbReference type="InterPro" id="IPR011009">
    <property type="entry name" value="Kinase-like_dom_sf"/>
</dbReference>
<dbReference type="InterPro" id="IPR050235">
    <property type="entry name" value="CK1_Ser-Thr_kinase"/>
</dbReference>
<evidence type="ECO:0000256" key="3">
    <source>
        <dbReference type="ARBA" id="ARBA00022840"/>
    </source>
</evidence>
<dbReference type="Pfam" id="PF00069">
    <property type="entry name" value="Pkinase"/>
    <property type="match status" value="1"/>
</dbReference>
<keyword evidence="3 4" id="KW-0067">ATP-binding</keyword>
<dbReference type="PROSITE" id="PS00107">
    <property type="entry name" value="PROTEIN_KINASE_ATP"/>
    <property type="match status" value="1"/>
</dbReference>
<gene>
    <name evidence="7" type="ORF">M9Y10_012779</name>
</gene>
<organism evidence="7 8">
    <name type="scientific">Tritrichomonas musculus</name>
    <dbReference type="NCBI Taxonomy" id="1915356"/>
    <lineage>
        <taxon>Eukaryota</taxon>
        <taxon>Metamonada</taxon>
        <taxon>Parabasalia</taxon>
        <taxon>Tritrichomonadida</taxon>
        <taxon>Tritrichomonadidae</taxon>
        <taxon>Tritrichomonas</taxon>
    </lineage>
</organism>
<dbReference type="InterPro" id="IPR008271">
    <property type="entry name" value="Ser/Thr_kinase_AS"/>
</dbReference>
<dbReference type="EMBL" id="JAPFFF010000018">
    <property type="protein sequence ID" value="KAK8861084.1"/>
    <property type="molecule type" value="Genomic_DNA"/>
</dbReference>
<dbReference type="InterPro" id="IPR017441">
    <property type="entry name" value="Protein_kinase_ATP_BS"/>
</dbReference>
<name>A0ABR2IDC7_9EUKA</name>
<dbReference type="Gene3D" id="1.10.510.10">
    <property type="entry name" value="Transferase(Phosphotransferase) domain 1"/>
    <property type="match status" value="1"/>
</dbReference>
<feature type="domain" description="Protein kinase" evidence="6">
    <location>
        <begin position="13"/>
        <end position="267"/>
    </location>
</feature>
<keyword evidence="5" id="KW-0418">Kinase</keyword>
<protein>
    <recommendedName>
        <fullName evidence="1">non-specific serine/threonine protein kinase</fullName>
        <ecNumber evidence="1">2.7.11.1</ecNumber>
    </recommendedName>
</protein>
<evidence type="ECO:0000313" key="8">
    <source>
        <dbReference type="Proteomes" id="UP001470230"/>
    </source>
</evidence>
<keyword evidence="2 4" id="KW-0547">Nucleotide-binding</keyword>
<proteinExistence type="inferred from homology"/>
<evidence type="ECO:0000256" key="1">
    <source>
        <dbReference type="ARBA" id="ARBA00012513"/>
    </source>
</evidence>
<evidence type="ECO:0000256" key="2">
    <source>
        <dbReference type="ARBA" id="ARBA00022741"/>
    </source>
</evidence>
<evidence type="ECO:0000256" key="5">
    <source>
        <dbReference type="RuleBase" id="RU000304"/>
    </source>
</evidence>